<name>A0A943EIQ1_9FIRM</name>
<evidence type="ECO:0000256" key="8">
    <source>
        <dbReference type="ARBA" id="ARBA00022842"/>
    </source>
</evidence>
<feature type="region of interest" description="Interaction with substrate tRNA" evidence="10">
    <location>
        <begin position="37"/>
        <end position="40"/>
    </location>
</feature>
<protein>
    <recommendedName>
        <fullName evidence="10">tRNA dimethylallyltransferase</fullName>
        <ecNumber evidence="10">2.5.1.75</ecNumber>
    </recommendedName>
    <alternativeName>
        <fullName evidence="10">Dimethylallyl diphosphate:tRNA dimethylallyltransferase</fullName>
        <shortName evidence="10">DMAPP:tRNA dimethylallyltransferase</shortName>
        <shortName evidence="10">DMATase</shortName>
    </alternativeName>
    <alternativeName>
        <fullName evidence="10">Isopentenyl-diphosphate:tRNA isopentenyltransferase</fullName>
        <shortName evidence="10">IPP transferase</shortName>
        <shortName evidence="10">IPPT</shortName>
        <shortName evidence="10">IPTase</shortName>
    </alternativeName>
</protein>
<dbReference type="SUPFAM" id="SSF52540">
    <property type="entry name" value="P-loop containing nucleoside triphosphate hydrolases"/>
    <property type="match status" value="2"/>
</dbReference>
<dbReference type="HAMAP" id="MF_00185">
    <property type="entry name" value="IPP_trans"/>
    <property type="match status" value="1"/>
</dbReference>
<evidence type="ECO:0000313" key="15">
    <source>
        <dbReference type="Proteomes" id="UP000754226"/>
    </source>
</evidence>
<organism evidence="14 15">
    <name type="scientific">Acidaminococcus intestini</name>
    <dbReference type="NCBI Taxonomy" id="187327"/>
    <lineage>
        <taxon>Bacteria</taxon>
        <taxon>Bacillati</taxon>
        <taxon>Bacillota</taxon>
        <taxon>Negativicutes</taxon>
        <taxon>Acidaminococcales</taxon>
        <taxon>Acidaminococcaceae</taxon>
        <taxon>Acidaminococcus</taxon>
    </lineage>
</organism>
<keyword evidence="5 10" id="KW-0819">tRNA processing</keyword>
<evidence type="ECO:0000256" key="1">
    <source>
        <dbReference type="ARBA" id="ARBA00001946"/>
    </source>
</evidence>
<dbReference type="EC" id="2.5.1.75" evidence="10"/>
<feature type="site" description="Interaction with substrate tRNA" evidence="10">
    <location>
        <position position="103"/>
    </location>
</feature>
<dbReference type="EMBL" id="JAGZCZ010000014">
    <property type="protein sequence ID" value="MBS5520558.1"/>
    <property type="molecule type" value="Genomic_DNA"/>
</dbReference>
<dbReference type="AlphaFoldDB" id="A0A943EIQ1"/>
<proteinExistence type="inferred from homology"/>
<dbReference type="NCBIfam" id="TIGR00174">
    <property type="entry name" value="miaA"/>
    <property type="match status" value="1"/>
</dbReference>
<comment type="similarity">
    <text evidence="3 10 13">Belongs to the IPP transferase family.</text>
</comment>
<dbReference type="GO" id="GO:0006400">
    <property type="term" value="P:tRNA modification"/>
    <property type="evidence" value="ECO:0007669"/>
    <property type="project" value="TreeGrafter"/>
</dbReference>
<comment type="caution">
    <text evidence="10">Lacks conserved residue(s) required for the propagation of feature annotation.</text>
</comment>
<evidence type="ECO:0000256" key="3">
    <source>
        <dbReference type="ARBA" id="ARBA00005842"/>
    </source>
</evidence>
<sequence>MTAKEKVVVILGPTATGKTACGILLAQKLQGEIISGDSMLVFRGMDIATAKPTLQERALAVHHLIDVRNPEEKYSAFDFKREATALIQEIHGRGHLPIIVGGTGLYLKALLENYHFSTSEEQTKRRQDLAEYADRYGNEALHQKLEKLDEETAKRLKINDRRRIIRAIEAWEDGDPVSQEKDSESPFDAVVFGLTMERALLYDRINRRVDLMVEEGLFDEARFFYDQGIPLDSQSMKSIGYRQCVQYFRGEWDKKTAVAKIKQATRNFAKRQITWYKKMPYIHWLMLDASPYYPAIADKMLKVLRERQFIEK</sequence>
<dbReference type="Gene3D" id="1.10.20.140">
    <property type="match status" value="1"/>
</dbReference>
<comment type="catalytic activity">
    <reaction evidence="9 10 11">
        <text>adenosine(37) in tRNA + dimethylallyl diphosphate = N(6)-dimethylallyladenosine(37) in tRNA + diphosphate</text>
        <dbReference type="Rhea" id="RHEA:26482"/>
        <dbReference type="Rhea" id="RHEA-COMP:10162"/>
        <dbReference type="Rhea" id="RHEA-COMP:10375"/>
        <dbReference type="ChEBI" id="CHEBI:33019"/>
        <dbReference type="ChEBI" id="CHEBI:57623"/>
        <dbReference type="ChEBI" id="CHEBI:74411"/>
        <dbReference type="ChEBI" id="CHEBI:74415"/>
        <dbReference type="EC" id="2.5.1.75"/>
    </reaction>
</comment>
<comment type="function">
    <text evidence="2 10 12">Catalyzes the transfer of a dimethylallyl group onto the adenine at position 37 in tRNAs that read codons beginning with uridine, leading to the formation of N6-(dimethylallyl)adenosine (i(6)A).</text>
</comment>
<dbReference type="Pfam" id="PF01715">
    <property type="entry name" value="IPPT"/>
    <property type="match status" value="1"/>
</dbReference>
<reference evidence="14" key="1">
    <citation type="submission" date="2021-02" db="EMBL/GenBank/DDBJ databases">
        <title>Infant gut strain persistence is associated with maternal origin, phylogeny, and functional potential including surface adhesion and iron acquisition.</title>
        <authorList>
            <person name="Lou Y.C."/>
        </authorList>
    </citation>
    <scope>NUCLEOTIDE SEQUENCE</scope>
    <source>
        <strain evidence="14">L3_106_000M1_dasL3_106_000M1_concoct_15</strain>
    </source>
</reference>
<keyword evidence="8 10" id="KW-0460">Magnesium</keyword>
<evidence type="ECO:0000256" key="4">
    <source>
        <dbReference type="ARBA" id="ARBA00022679"/>
    </source>
</evidence>
<keyword evidence="6 10" id="KW-0547">Nucleotide-binding</keyword>
<dbReference type="Proteomes" id="UP000754226">
    <property type="component" value="Unassembled WGS sequence"/>
</dbReference>
<dbReference type="Gene3D" id="3.40.50.300">
    <property type="entry name" value="P-loop containing nucleotide triphosphate hydrolases"/>
    <property type="match status" value="1"/>
</dbReference>
<dbReference type="PANTHER" id="PTHR11088:SF60">
    <property type="entry name" value="TRNA DIMETHYLALLYLTRANSFERASE"/>
    <property type="match status" value="1"/>
</dbReference>
<feature type="site" description="Interaction with substrate tRNA" evidence="10">
    <location>
        <position position="126"/>
    </location>
</feature>
<evidence type="ECO:0000256" key="11">
    <source>
        <dbReference type="RuleBase" id="RU003783"/>
    </source>
</evidence>
<evidence type="ECO:0000313" key="14">
    <source>
        <dbReference type="EMBL" id="MBS5520558.1"/>
    </source>
</evidence>
<evidence type="ECO:0000256" key="5">
    <source>
        <dbReference type="ARBA" id="ARBA00022694"/>
    </source>
</evidence>
<dbReference type="InterPro" id="IPR018022">
    <property type="entry name" value="IPT"/>
</dbReference>
<evidence type="ECO:0000256" key="2">
    <source>
        <dbReference type="ARBA" id="ARBA00003213"/>
    </source>
</evidence>
<evidence type="ECO:0000256" key="7">
    <source>
        <dbReference type="ARBA" id="ARBA00022840"/>
    </source>
</evidence>
<dbReference type="GO" id="GO:0052381">
    <property type="term" value="F:tRNA dimethylallyltransferase activity"/>
    <property type="evidence" value="ECO:0007669"/>
    <property type="project" value="UniProtKB-UniRule"/>
</dbReference>
<evidence type="ECO:0000256" key="12">
    <source>
        <dbReference type="RuleBase" id="RU003784"/>
    </source>
</evidence>
<keyword evidence="4 10" id="KW-0808">Transferase</keyword>
<dbReference type="GO" id="GO:0005524">
    <property type="term" value="F:ATP binding"/>
    <property type="evidence" value="ECO:0007669"/>
    <property type="project" value="UniProtKB-UniRule"/>
</dbReference>
<comment type="subunit">
    <text evidence="10">Monomer.</text>
</comment>
<feature type="binding site" evidence="10">
    <location>
        <begin position="12"/>
        <end position="19"/>
    </location>
    <ligand>
        <name>ATP</name>
        <dbReference type="ChEBI" id="CHEBI:30616"/>
    </ligand>
</feature>
<comment type="caution">
    <text evidence="14">The sequence shown here is derived from an EMBL/GenBank/DDBJ whole genome shotgun (WGS) entry which is preliminary data.</text>
</comment>
<dbReference type="InterPro" id="IPR039657">
    <property type="entry name" value="Dimethylallyltransferase"/>
</dbReference>
<comment type="cofactor">
    <cofactor evidence="1 10">
        <name>Mg(2+)</name>
        <dbReference type="ChEBI" id="CHEBI:18420"/>
    </cofactor>
</comment>
<evidence type="ECO:0000256" key="10">
    <source>
        <dbReference type="HAMAP-Rule" id="MF_00185"/>
    </source>
</evidence>
<feature type="binding site" evidence="10">
    <location>
        <begin position="14"/>
        <end position="19"/>
    </location>
    <ligand>
        <name>substrate</name>
    </ligand>
</feature>
<evidence type="ECO:0000256" key="13">
    <source>
        <dbReference type="RuleBase" id="RU003785"/>
    </source>
</evidence>
<accession>A0A943EIQ1</accession>
<dbReference type="PANTHER" id="PTHR11088">
    <property type="entry name" value="TRNA DIMETHYLALLYLTRANSFERASE"/>
    <property type="match status" value="1"/>
</dbReference>
<gene>
    <name evidence="10 14" type="primary">miaA</name>
    <name evidence="14" type="ORF">KHX13_09675</name>
</gene>
<dbReference type="InterPro" id="IPR027417">
    <property type="entry name" value="P-loop_NTPase"/>
</dbReference>
<keyword evidence="7 10" id="KW-0067">ATP-binding</keyword>
<evidence type="ECO:0000256" key="9">
    <source>
        <dbReference type="ARBA" id="ARBA00049563"/>
    </source>
</evidence>
<evidence type="ECO:0000256" key="6">
    <source>
        <dbReference type="ARBA" id="ARBA00022741"/>
    </source>
</evidence>